<gene>
    <name evidence="2" type="ORF">TrRE_jg635</name>
</gene>
<accession>A0A9W6ZX09</accession>
<dbReference type="Proteomes" id="UP001165082">
    <property type="component" value="Unassembled WGS sequence"/>
</dbReference>
<dbReference type="AlphaFoldDB" id="A0A9W6ZX09"/>
<dbReference type="EMBL" id="BRXZ01000965">
    <property type="protein sequence ID" value="GMH58658.1"/>
    <property type="molecule type" value="Genomic_DNA"/>
</dbReference>
<reference evidence="2" key="1">
    <citation type="submission" date="2022-07" db="EMBL/GenBank/DDBJ databases">
        <title>Genome analysis of Parmales, a sister group of diatoms, reveals the evolutionary specialization of diatoms from phago-mixotrophs to photoautotrophs.</title>
        <authorList>
            <person name="Ban H."/>
            <person name="Sato S."/>
            <person name="Yoshikawa S."/>
            <person name="Kazumasa Y."/>
            <person name="Nakamura Y."/>
            <person name="Ichinomiya M."/>
            <person name="Saitoh K."/>
            <person name="Sato N."/>
            <person name="Blanc-Mathieu R."/>
            <person name="Endo H."/>
            <person name="Kuwata A."/>
            <person name="Ogata H."/>
        </authorList>
    </citation>
    <scope>NUCLEOTIDE SEQUENCE</scope>
</reference>
<evidence type="ECO:0000313" key="3">
    <source>
        <dbReference type="Proteomes" id="UP001165082"/>
    </source>
</evidence>
<proteinExistence type="predicted"/>
<keyword evidence="1" id="KW-0472">Membrane</keyword>
<protein>
    <submittedName>
        <fullName evidence="2">Uncharacterized protein</fullName>
    </submittedName>
</protein>
<comment type="caution">
    <text evidence="2">The sequence shown here is derived from an EMBL/GenBank/DDBJ whole genome shotgun (WGS) entry which is preliminary data.</text>
</comment>
<evidence type="ECO:0000256" key="1">
    <source>
        <dbReference type="SAM" id="Phobius"/>
    </source>
</evidence>
<feature type="transmembrane region" description="Helical" evidence="1">
    <location>
        <begin position="235"/>
        <end position="255"/>
    </location>
</feature>
<dbReference type="OrthoDB" id="196228at2759"/>
<sequence length="279" mass="29523">MGSAPSKPSTGCKTPCNPANMDYVKETCSWWSFWCSEKEYCLSRQSAAPASAVRQEQYKSEHTTIPLSCIAGGCEGNIEKLPADACGPGWSPNGPLVTSCGREAGFCQTPDCRPCDPGKGSKIFSIYDYNLDLGICYVSDDRPSTQYQPYIWDGCPGLSPTSSVRFGLYTSSTLVGEQRPSPYGQNGEFTDAPIDATCTEVGGGNVLTEQPPDVQRTGAVVEAMADKPNMGNPTIGGGVGMLGGLGAACVVGLGWRRKKMRTRKGGEKGDALEMAGGRV</sequence>
<organism evidence="2 3">
    <name type="scientific">Triparma retinervis</name>
    <dbReference type="NCBI Taxonomy" id="2557542"/>
    <lineage>
        <taxon>Eukaryota</taxon>
        <taxon>Sar</taxon>
        <taxon>Stramenopiles</taxon>
        <taxon>Ochrophyta</taxon>
        <taxon>Bolidophyceae</taxon>
        <taxon>Parmales</taxon>
        <taxon>Triparmaceae</taxon>
        <taxon>Triparma</taxon>
    </lineage>
</organism>
<keyword evidence="3" id="KW-1185">Reference proteome</keyword>
<name>A0A9W6ZX09_9STRA</name>
<keyword evidence="1" id="KW-0812">Transmembrane</keyword>
<evidence type="ECO:0000313" key="2">
    <source>
        <dbReference type="EMBL" id="GMH58658.1"/>
    </source>
</evidence>
<keyword evidence="1" id="KW-1133">Transmembrane helix</keyword>